<evidence type="ECO:0000256" key="8">
    <source>
        <dbReference type="ARBA" id="ARBA00022989"/>
    </source>
</evidence>
<evidence type="ECO:0000256" key="10">
    <source>
        <dbReference type="ARBA" id="ARBA00023004"/>
    </source>
</evidence>
<keyword evidence="11" id="KW-0503">Monooxygenase</keyword>
<protein>
    <recommendedName>
        <fullName evidence="16">Cytochrome P450</fullName>
    </recommendedName>
</protein>
<dbReference type="InterPro" id="IPR001128">
    <property type="entry name" value="Cyt_P450"/>
</dbReference>
<dbReference type="PANTHER" id="PTHR46300">
    <property type="entry name" value="P450, PUTATIVE (EUROFUNG)-RELATED-RELATED"/>
    <property type="match status" value="1"/>
</dbReference>
<dbReference type="Pfam" id="PF00067">
    <property type="entry name" value="p450"/>
    <property type="match status" value="1"/>
</dbReference>
<comment type="subcellular location">
    <subcellularLocation>
        <location evidence="2">Membrane</location>
        <topology evidence="2">Single-pass membrane protein</topology>
    </subcellularLocation>
</comment>
<keyword evidence="10" id="KW-0408">Iron</keyword>
<evidence type="ECO:0000256" key="11">
    <source>
        <dbReference type="ARBA" id="ARBA00023033"/>
    </source>
</evidence>
<evidence type="ECO:0000256" key="7">
    <source>
        <dbReference type="ARBA" id="ARBA00022723"/>
    </source>
</evidence>
<dbReference type="SUPFAM" id="SSF48264">
    <property type="entry name" value="Cytochrome P450"/>
    <property type="match status" value="1"/>
</dbReference>
<evidence type="ECO:0008006" key="16">
    <source>
        <dbReference type="Google" id="ProtNLM"/>
    </source>
</evidence>
<evidence type="ECO:0000256" key="13">
    <source>
        <dbReference type="ARBA" id="ARBA00023180"/>
    </source>
</evidence>
<evidence type="ECO:0000313" key="14">
    <source>
        <dbReference type="EMBL" id="KAL0064770.1"/>
    </source>
</evidence>
<name>A0ABR2ZSY1_9AGAR</name>
<evidence type="ECO:0000256" key="5">
    <source>
        <dbReference type="ARBA" id="ARBA00022617"/>
    </source>
</evidence>
<keyword evidence="15" id="KW-1185">Reference proteome</keyword>
<accession>A0ABR2ZSY1</accession>
<evidence type="ECO:0000313" key="15">
    <source>
        <dbReference type="Proteomes" id="UP001437256"/>
    </source>
</evidence>
<dbReference type="PRINTS" id="PR00385">
    <property type="entry name" value="P450"/>
</dbReference>
<dbReference type="InterPro" id="IPR050364">
    <property type="entry name" value="Cytochrome_P450_fung"/>
</dbReference>
<dbReference type="Gene3D" id="1.10.630.10">
    <property type="entry name" value="Cytochrome P450"/>
    <property type="match status" value="1"/>
</dbReference>
<dbReference type="InterPro" id="IPR002401">
    <property type="entry name" value="Cyt_P450_E_grp-I"/>
</dbReference>
<dbReference type="PANTHER" id="PTHR46300:SF2">
    <property type="entry name" value="CYTOCHROME P450 MONOOXYGENASE ALNH-RELATED"/>
    <property type="match status" value="1"/>
</dbReference>
<keyword evidence="9" id="KW-0560">Oxidoreductase</keyword>
<sequence>MTPVKRIPPWVPFNNIPKTANAGRKLLFSMVTRPFQYAKREMRPCFVRDCLDKFDAAVGSSTISKEEQDHLILWAAGSMYGAGGESTYASILSFIIAMARFPAVQKKIQDEIDAVVGRERLPTVSDQPSMPYVNAAVKEVLRWRPALPCGIARRTKRDEEYKGILVTPLDVSEHSSFLSKAFGYLKELSSYPTSGISVLPCLPSEILT</sequence>
<keyword evidence="5" id="KW-0349">Heme</keyword>
<evidence type="ECO:0000256" key="12">
    <source>
        <dbReference type="ARBA" id="ARBA00023136"/>
    </source>
</evidence>
<keyword evidence="8" id="KW-1133">Transmembrane helix</keyword>
<evidence type="ECO:0000256" key="2">
    <source>
        <dbReference type="ARBA" id="ARBA00004167"/>
    </source>
</evidence>
<keyword evidence="6" id="KW-0812">Transmembrane</keyword>
<evidence type="ECO:0000256" key="9">
    <source>
        <dbReference type="ARBA" id="ARBA00023002"/>
    </source>
</evidence>
<organism evidence="14 15">
    <name type="scientific">Marasmius tenuissimus</name>
    <dbReference type="NCBI Taxonomy" id="585030"/>
    <lineage>
        <taxon>Eukaryota</taxon>
        <taxon>Fungi</taxon>
        <taxon>Dikarya</taxon>
        <taxon>Basidiomycota</taxon>
        <taxon>Agaricomycotina</taxon>
        <taxon>Agaricomycetes</taxon>
        <taxon>Agaricomycetidae</taxon>
        <taxon>Agaricales</taxon>
        <taxon>Marasmiineae</taxon>
        <taxon>Marasmiaceae</taxon>
        <taxon>Marasmius</taxon>
    </lineage>
</organism>
<reference evidence="14 15" key="1">
    <citation type="submission" date="2024-05" db="EMBL/GenBank/DDBJ databases">
        <title>A draft genome resource for the thread blight pathogen Marasmius tenuissimus strain MS-2.</title>
        <authorList>
            <person name="Yulfo-Soto G.E."/>
            <person name="Baruah I.K."/>
            <person name="Amoako-Attah I."/>
            <person name="Bukari Y."/>
            <person name="Meinhardt L.W."/>
            <person name="Bailey B.A."/>
            <person name="Cohen S.P."/>
        </authorList>
    </citation>
    <scope>NUCLEOTIDE SEQUENCE [LARGE SCALE GENOMIC DNA]</scope>
    <source>
        <strain evidence="14 15">MS-2</strain>
    </source>
</reference>
<dbReference type="Proteomes" id="UP001437256">
    <property type="component" value="Unassembled WGS sequence"/>
</dbReference>
<comment type="cofactor">
    <cofactor evidence="1">
        <name>heme</name>
        <dbReference type="ChEBI" id="CHEBI:30413"/>
    </cofactor>
</comment>
<keyword evidence="7" id="KW-0479">Metal-binding</keyword>
<keyword evidence="12" id="KW-0472">Membrane</keyword>
<evidence type="ECO:0000256" key="6">
    <source>
        <dbReference type="ARBA" id="ARBA00022692"/>
    </source>
</evidence>
<comment type="similarity">
    <text evidence="4">Belongs to the cytochrome P450 family.</text>
</comment>
<comment type="caution">
    <text evidence="14">The sequence shown here is derived from an EMBL/GenBank/DDBJ whole genome shotgun (WGS) entry which is preliminary data.</text>
</comment>
<proteinExistence type="inferred from homology"/>
<evidence type="ECO:0000256" key="3">
    <source>
        <dbReference type="ARBA" id="ARBA00005179"/>
    </source>
</evidence>
<gene>
    <name evidence="14" type="ORF">AAF712_008317</name>
</gene>
<dbReference type="EMBL" id="JBBXMP010000057">
    <property type="protein sequence ID" value="KAL0064770.1"/>
    <property type="molecule type" value="Genomic_DNA"/>
</dbReference>
<comment type="pathway">
    <text evidence="3">Secondary metabolite biosynthesis.</text>
</comment>
<evidence type="ECO:0000256" key="4">
    <source>
        <dbReference type="ARBA" id="ARBA00010617"/>
    </source>
</evidence>
<keyword evidence="13" id="KW-0325">Glycoprotein</keyword>
<evidence type="ECO:0000256" key="1">
    <source>
        <dbReference type="ARBA" id="ARBA00001971"/>
    </source>
</evidence>
<dbReference type="InterPro" id="IPR036396">
    <property type="entry name" value="Cyt_P450_sf"/>
</dbReference>
<dbReference type="PRINTS" id="PR00463">
    <property type="entry name" value="EP450I"/>
</dbReference>